<name>W6N6K8_CLOTY</name>
<dbReference type="PIRSF" id="PIRSF033595">
    <property type="entry name" value="UCP033595"/>
    <property type="match status" value="1"/>
</dbReference>
<dbReference type="Proteomes" id="UP000019482">
    <property type="component" value="Unassembled WGS sequence"/>
</dbReference>
<protein>
    <submittedName>
        <fullName evidence="1">Conserved protein</fullName>
    </submittedName>
</protein>
<organism evidence="1 2">
    <name type="scientific">Clostridium tyrobutyricum DIVETGP</name>
    <dbReference type="NCBI Taxonomy" id="1408889"/>
    <lineage>
        <taxon>Bacteria</taxon>
        <taxon>Bacillati</taxon>
        <taxon>Bacillota</taxon>
        <taxon>Clostridia</taxon>
        <taxon>Eubacteriales</taxon>
        <taxon>Clostridiaceae</taxon>
        <taxon>Clostridium</taxon>
    </lineage>
</organism>
<evidence type="ECO:0000313" key="2">
    <source>
        <dbReference type="Proteomes" id="UP000019482"/>
    </source>
</evidence>
<comment type="caution">
    <text evidence="1">The sequence shown here is derived from an EMBL/GenBank/DDBJ whole genome shotgun (WGS) entry which is preliminary data.</text>
</comment>
<dbReference type="Pfam" id="PF20124">
    <property type="entry name" value="DUF6514"/>
    <property type="match status" value="1"/>
</dbReference>
<dbReference type="AlphaFoldDB" id="W6N6K8"/>
<dbReference type="OrthoDB" id="1954979at2"/>
<reference evidence="1 2" key="1">
    <citation type="journal article" date="2015" name="Genome Announc.">
        <title>Draft Genome Sequence of Clostridium tyrobutyricum Strain DIVETGP, Isolated from Cow's Milk for Grana Padano Production.</title>
        <authorList>
            <person name="Soggiu A."/>
            <person name="Piras C."/>
            <person name="Gaiarsa S."/>
            <person name="Sassera D."/>
            <person name="Roncada P."/>
            <person name="Bendixen E."/>
            <person name="Brasca M."/>
            <person name="Bonizzi L."/>
        </authorList>
    </citation>
    <scope>NUCLEOTIDE SEQUENCE [LARGE SCALE GENOMIC DNA]</scope>
    <source>
        <strain evidence="1 2">DIVETGP</strain>
    </source>
</reference>
<accession>W6N6K8</accession>
<dbReference type="GeneID" id="29419195"/>
<gene>
    <name evidence="1" type="ORF">CTDIVETGP_0989</name>
</gene>
<dbReference type="RefSeq" id="WP_017753267.1">
    <property type="nucleotide sequence ID" value="NZ_CBXI010000013.1"/>
</dbReference>
<keyword evidence="2" id="KW-1185">Reference proteome</keyword>
<dbReference type="InterPro" id="IPR017016">
    <property type="entry name" value="UCP033595"/>
</dbReference>
<proteinExistence type="predicted"/>
<evidence type="ECO:0000313" key="1">
    <source>
        <dbReference type="EMBL" id="CDL90919.1"/>
    </source>
</evidence>
<sequence>MVIENLMKTKLGDSKKSNYFYRLIKNNLDIICRWDIVQIQSYGIEIERQDIFNEKLVDICRDCVKNISPDRYKVHNLLRLLYTKEVSPIHLVDIIGDYVDDYAMDFDKQIKTMAY</sequence>
<dbReference type="EMBL" id="CBXI010000013">
    <property type="protein sequence ID" value="CDL90919.1"/>
    <property type="molecule type" value="Genomic_DNA"/>
</dbReference>